<feature type="compositionally biased region" description="Low complexity" evidence="1">
    <location>
        <begin position="48"/>
        <end position="58"/>
    </location>
</feature>
<sequence length="726" mass="77097">MANFSTGMAGLRLRSGGNAPVADLEVDMDQDNRNDSGDCQLRQPSPAPLSSAPSFSQSGPPPSSYAVSTEFDVGPSVPLGLLRMRRRQAALADTSVAHLNLGLAPFARQISPEADEASGPRQTTDTVTATATATPDMPPDMTDASTVTTTVTTATTITATATSTPVAASTGATALAAASPIEADDEDLPPRPEDAIAAMVAPFPQHSFNSHSRPLSRSYHSQSLSLSKSTPNSHSHSHHPSVSATGTPAWNIRPVDCLRLSPESLAMPHLAPLHNDVPSSGYDLQGWISSSSTVESTAALTTGTIDACYVPLPADVIEVDNGNGAPATVDTAAEGAMSSNDQSDSRSTVQDGTAALLAAQARLRQQQNKQFYTAYLRPHQLPFYREMTAARNGSHGPNPPVDVLEADSGSPEEPLPVIAAATASTHQSSDKTRTPTGPYMGHSQRIRLIRKAMAREAGRARSQQSIDGSSTAGSIVVADDDMMDVDMVDPAAFNSSSHISAVDAMGGDDMLEPLTSLPEFGEAGDFYKYMGPFRYRLSSEVAMRCTNLVRNKPRMRRRRQPGEGSATNDGGSSARGSSAKGGSSLHSERCRERHAERRAADCADRTDRADRIETSRDLGRDTLQDGRERRSRVNRRHEQTRLADAHTQALAHVNAQAEGLASHLPSLVGAKVEAEAEAKADSSRPVPGPATTSSLPQHRLRMEQFPLPAWRLPAPVPIEAINVDTP</sequence>
<feature type="region of interest" description="Disordered" evidence="1">
    <location>
        <begin position="548"/>
        <end position="643"/>
    </location>
</feature>
<feature type="region of interest" description="Disordered" evidence="1">
    <location>
        <begin position="1"/>
        <end position="69"/>
    </location>
</feature>
<gene>
    <name evidence="2" type="ORF">SCUCBS95973_005045</name>
</gene>
<feature type="region of interest" description="Disordered" evidence="1">
    <location>
        <begin position="207"/>
        <end position="248"/>
    </location>
</feature>
<proteinExistence type="predicted"/>
<evidence type="ECO:0000313" key="3">
    <source>
        <dbReference type="Proteomes" id="UP001642405"/>
    </source>
</evidence>
<reference evidence="2 3" key="1">
    <citation type="submission" date="2024-01" db="EMBL/GenBank/DDBJ databases">
        <authorList>
            <person name="Allen C."/>
            <person name="Tagirdzhanova G."/>
        </authorList>
    </citation>
    <scope>NUCLEOTIDE SEQUENCE [LARGE SCALE GENOMIC DNA]</scope>
</reference>
<comment type="caution">
    <text evidence="2">The sequence shown here is derived from an EMBL/GenBank/DDBJ whole genome shotgun (WGS) entry which is preliminary data.</text>
</comment>
<feature type="compositionally biased region" description="Low complexity" evidence="1">
    <location>
        <begin position="215"/>
        <end position="234"/>
    </location>
</feature>
<feature type="compositionally biased region" description="Low complexity" evidence="1">
    <location>
        <begin position="570"/>
        <end position="584"/>
    </location>
</feature>
<feature type="compositionally biased region" description="Basic and acidic residues" evidence="1">
    <location>
        <begin position="586"/>
        <end position="628"/>
    </location>
</feature>
<organism evidence="2 3">
    <name type="scientific">Sporothrix curviconia</name>
    <dbReference type="NCBI Taxonomy" id="1260050"/>
    <lineage>
        <taxon>Eukaryota</taxon>
        <taxon>Fungi</taxon>
        <taxon>Dikarya</taxon>
        <taxon>Ascomycota</taxon>
        <taxon>Pezizomycotina</taxon>
        <taxon>Sordariomycetes</taxon>
        <taxon>Sordariomycetidae</taxon>
        <taxon>Ophiostomatales</taxon>
        <taxon>Ophiostomataceae</taxon>
        <taxon>Sporothrix</taxon>
    </lineage>
</organism>
<feature type="region of interest" description="Disordered" evidence="1">
    <location>
        <begin position="389"/>
        <end position="413"/>
    </location>
</feature>
<dbReference type="EMBL" id="CAWUHB010000026">
    <property type="protein sequence ID" value="CAK7223047.1"/>
    <property type="molecule type" value="Genomic_DNA"/>
</dbReference>
<evidence type="ECO:0000256" key="1">
    <source>
        <dbReference type="SAM" id="MobiDB-lite"/>
    </source>
</evidence>
<feature type="region of interest" description="Disordered" evidence="1">
    <location>
        <begin position="112"/>
        <end position="144"/>
    </location>
</feature>
<feature type="region of interest" description="Disordered" evidence="1">
    <location>
        <begin position="675"/>
        <end position="699"/>
    </location>
</feature>
<accession>A0ABP0BTH9</accession>
<dbReference type="Proteomes" id="UP001642405">
    <property type="component" value="Unassembled WGS sequence"/>
</dbReference>
<name>A0ABP0BTH9_9PEZI</name>
<protein>
    <submittedName>
        <fullName evidence="2">Uncharacterized protein</fullName>
    </submittedName>
</protein>
<evidence type="ECO:0000313" key="2">
    <source>
        <dbReference type="EMBL" id="CAK7223047.1"/>
    </source>
</evidence>
<feature type="compositionally biased region" description="Low complexity" evidence="1">
    <location>
        <begin position="123"/>
        <end position="144"/>
    </location>
</feature>
<keyword evidence="3" id="KW-1185">Reference proteome</keyword>